<dbReference type="HOGENOM" id="CLU_036718_2_1_9"/>
<feature type="transmembrane region" description="Helical" evidence="1">
    <location>
        <begin position="402"/>
        <end position="424"/>
    </location>
</feature>
<name>A0A0B6AXG3_PRIM2</name>
<dbReference type="GeneID" id="93640677"/>
<gene>
    <name evidence="2" type="ORF">BG04_2606</name>
</gene>
<dbReference type="PANTHER" id="PTHR38442">
    <property type="entry name" value="INNER MEMBRANE PROTEIN-RELATED"/>
    <property type="match status" value="1"/>
</dbReference>
<organism evidence="2 3">
    <name type="scientific">Priestia megaterium (strain ATCC 14581 / DSM 32 / CCUG 1817 / JCM 2506 / NBRC 15308 / NCIMB 9376 / NCTC 10342 / NRRL B-14308 / VKM B-512 / Ford 19)</name>
    <name type="common">Bacillus megaterium</name>
    <dbReference type="NCBI Taxonomy" id="1348623"/>
    <lineage>
        <taxon>Bacteria</taxon>
        <taxon>Bacillati</taxon>
        <taxon>Bacillota</taxon>
        <taxon>Bacilli</taxon>
        <taxon>Bacillales</taxon>
        <taxon>Bacillaceae</taxon>
        <taxon>Priestia</taxon>
    </lineage>
</organism>
<dbReference type="PANTHER" id="PTHR38442:SF1">
    <property type="entry name" value="INNER MEMBRANE PROTEIN"/>
    <property type="match status" value="1"/>
</dbReference>
<dbReference type="Pfam" id="PF04286">
    <property type="entry name" value="DUF445"/>
    <property type="match status" value="1"/>
</dbReference>
<keyword evidence="1" id="KW-1133">Transmembrane helix</keyword>
<dbReference type="GO" id="GO:0005886">
    <property type="term" value="C:plasma membrane"/>
    <property type="evidence" value="ECO:0007669"/>
    <property type="project" value="TreeGrafter"/>
</dbReference>
<evidence type="ECO:0008006" key="4">
    <source>
        <dbReference type="Google" id="ProtNLM"/>
    </source>
</evidence>
<evidence type="ECO:0000313" key="3">
    <source>
        <dbReference type="Proteomes" id="UP000031829"/>
    </source>
</evidence>
<evidence type="ECO:0000256" key="1">
    <source>
        <dbReference type="SAM" id="Phobius"/>
    </source>
</evidence>
<sequence>MESNNVFTTNPKKKSKHLAVISLAIMGVGFVATMPFGDSIWGRLLQGGFEAGLVGGLADWFAVTALFRHPLGIPIPHTALLPKNRQRITRGLVSTLENDWLSKESIQEKVKRIAFTKRLLPIVRKGVHSETIQTKGTALLVDAINRVDTEKVVPIIEKELKSSLSAIELKPIVHSIVGEVVKNQYDKKALDVLLNKGESWIKKEETQYQLGSIAKNALDNIELDGILQFALKSFQSMINEEKLGSILQNLLLSITGRLRNEEDEYRLALVNGIRKELQGLEQNEELLEKLEAWKQKTINELNVTNKLTEIVDKMKAKVTVFIESPEFMKSYAVPYAESWLNALEKDAQRQGAIDTAIQKQIMSFVEENHSKIGQLVQENLDKLDDETLVDMMENNVGKDLQWIRVNGALCGFLIGIVLTVIKLAV</sequence>
<dbReference type="KEGG" id="bmeg:BG04_2606"/>
<keyword evidence="1" id="KW-0472">Membrane</keyword>
<reference evidence="2 3" key="1">
    <citation type="journal article" date="2015" name="Genome Announc.">
        <title>Complete genome sequences for 35 biothreat assay-relevant bacillus species.</title>
        <authorList>
            <person name="Johnson S.L."/>
            <person name="Daligault H.E."/>
            <person name="Davenport K.W."/>
            <person name="Jaissle J."/>
            <person name="Frey K.G."/>
            <person name="Ladner J.T."/>
            <person name="Broomall S.M."/>
            <person name="Bishop-Lilly K.A."/>
            <person name="Bruce D.C."/>
            <person name="Gibbons H.S."/>
            <person name="Coyne S.R."/>
            <person name="Lo C.C."/>
            <person name="Meincke L."/>
            <person name="Munk A.C."/>
            <person name="Koroleva G.I."/>
            <person name="Rosenzweig C.N."/>
            <person name="Palacios G.F."/>
            <person name="Redden C.L."/>
            <person name="Minogue T.D."/>
            <person name="Chain P.S."/>
        </authorList>
    </citation>
    <scope>NUCLEOTIDE SEQUENCE [LARGE SCALE GENOMIC DNA]</scope>
    <source>
        <strain evidence="3">ATCC 14581 / DSM 32 / JCM 2506 / NBRC 15308 / NCIMB 9376 / NCTC 10342 / NRRL B-14308 / VKM B-512</strain>
    </source>
</reference>
<dbReference type="AlphaFoldDB" id="A0A0B6AXG3"/>
<proteinExistence type="predicted"/>
<accession>A0A0B6AXG3</accession>
<feature type="transmembrane region" description="Helical" evidence="1">
    <location>
        <begin position="18"/>
        <end position="37"/>
    </location>
</feature>
<dbReference type="RefSeq" id="WP_034654713.1">
    <property type="nucleotide sequence ID" value="NZ_BCVB01000013.1"/>
</dbReference>
<protein>
    <recommendedName>
        <fullName evidence="4">DUF445 domain-containing protein</fullName>
    </recommendedName>
</protein>
<keyword evidence="1" id="KW-0812">Transmembrane</keyword>
<dbReference type="InterPro" id="IPR007383">
    <property type="entry name" value="DUF445"/>
</dbReference>
<dbReference type="Proteomes" id="UP000031829">
    <property type="component" value="Chromosome"/>
</dbReference>
<evidence type="ECO:0000313" key="2">
    <source>
        <dbReference type="EMBL" id="AJI24584.1"/>
    </source>
</evidence>
<dbReference type="EMBL" id="CP009920">
    <property type="protein sequence ID" value="AJI24584.1"/>
    <property type="molecule type" value="Genomic_DNA"/>
</dbReference>